<keyword evidence="2" id="KW-1185">Reference proteome</keyword>
<dbReference type="AlphaFoldDB" id="A0A2U1FEM8"/>
<comment type="caution">
    <text evidence="1">The sequence shown here is derived from an EMBL/GenBank/DDBJ whole genome shotgun (WGS) entry which is preliminary data.</text>
</comment>
<evidence type="ECO:0000313" key="2">
    <source>
        <dbReference type="Proteomes" id="UP000245462"/>
    </source>
</evidence>
<reference evidence="1 2" key="1">
    <citation type="submission" date="2018-04" db="EMBL/GenBank/DDBJ databases">
        <title>Genomic Encyclopedia of Type Strains, Phase IV (KMG-IV): sequencing the most valuable type-strain genomes for metagenomic binning, comparative biology and taxonomic classification.</title>
        <authorList>
            <person name="Goeker M."/>
        </authorList>
    </citation>
    <scope>NUCLEOTIDE SEQUENCE [LARGE SCALE GENOMIC DNA]</scope>
    <source>
        <strain evidence="1 2">DSM 28520</strain>
    </source>
</reference>
<evidence type="ECO:0000313" key="1">
    <source>
        <dbReference type="EMBL" id="PVZ10655.1"/>
    </source>
</evidence>
<accession>A0A2U1FEM8</accession>
<protein>
    <submittedName>
        <fullName evidence="1">Uncharacterized protein</fullName>
    </submittedName>
</protein>
<proteinExistence type="predicted"/>
<gene>
    <name evidence="1" type="ORF">C7382_10720</name>
</gene>
<dbReference type="EMBL" id="QEKY01000007">
    <property type="protein sequence ID" value="PVZ10655.1"/>
    <property type="molecule type" value="Genomic_DNA"/>
</dbReference>
<organism evidence="1 2">
    <name type="scientific">Porphyromonas loveana</name>
    <dbReference type="NCBI Taxonomy" id="1884669"/>
    <lineage>
        <taxon>Bacteria</taxon>
        <taxon>Pseudomonadati</taxon>
        <taxon>Bacteroidota</taxon>
        <taxon>Bacteroidia</taxon>
        <taxon>Bacteroidales</taxon>
        <taxon>Porphyromonadaceae</taxon>
        <taxon>Porphyromonas</taxon>
    </lineage>
</organism>
<sequence length="92" mass="10856">MEHHKAKSHKLCAENQKNIAAEIGRKVRQIKIVLAPNFSGNGAKRKKFWRVFIRQITHEEDHNISVYFLTLSMCKRDFCHQITLLLHRECDV</sequence>
<dbReference type="Proteomes" id="UP000245462">
    <property type="component" value="Unassembled WGS sequence"/>
</dbReference>
<name>A0A2U1FEM8_9PORP</name>